<evidence type="ECO:0000313" key="2">
    <source>
        <dbReference type="Proteomes" id="UP000249619"/>
    </source>
</evidence>
<evidence type="ECO:0000313" key="1">
    <source>
        <dbReference type="EMBL" id="RAR09930.1"/>
    </source>
</evidence>
<dbReference type="Proteomes" id="UP000249619">
    <property type="component" value="Unassembled WGS sequence"/>
</dbReference>
<proteinExistence type="predicted"/>
<dbReference type="AlphaFoldDB" id="A0A364N201"/>
<dbReference type="EMBL" id="QGDH01000071">
    <property type="protein sequence ID" value="RAR09930.1"/>
    <property type="molecule type" value="Genomic_DNA"/>
</dbReference>
<sequence>MGSIAGHKVVVACLPGRTGTNSAAAVATRTQAKSKEIRFGLIVGTEGGVPSEHTDNRLGDVVQYDVGKTTPTEVIQTGSLDSPPQVLISAAISLESDILLGEETLLTRLSKISHIRRFQRRKPGPEILHKADCDHESGKRARIIALTERDDISNKLGDVFRFEMEAVGITNNFPCLVVSGICDYADSHNNDRCHAYGAATAAAYAKELSSKIRTADVTTTRRADEAMGGRRD</sequence>
<name>A0A364N201_STELY</name>
<dbReference type="SUPFAM" id="SSF53167">
    <property type="entry name" value="Purine and uridine phosphorylases"/>
    <property type="match status" value="1"/>
</dbReference>
<reference evidence="2" key="1">
    <citation type="submission" date="2018-05" db="EMBL/GenBank/DDBJ databases">
        <title>Draft genome sequence of Stemphylium lycopersici strain CIDEFI 213.</title>
        <authorList>
            <person name="Medina R."/>
            <person name="Franco M.E.E."/>
            <person name="Lucentini C.G."/>
            <person name="Saparrat M.C.N."/>
            <person name="Balatti P.A."/>
        </authorList>
    </citation>
    <scope>NUCLEOTIDE SEQUENCE [LARGE SCALE GENOMIC DNA]</scope>
    <source>
        <strain evidence="2">CIDEFI 213</strain>
    </source>
</reference>
<keyword evidence="2" id="KW-1185">Reference proteome</keyword>
<dbReference type="PANTHER" id="PTHR46082">
    <property type="entry name" value="ATP/GTP-BINDING PROTEIN-RELATED"/>
    <property type="match status" value="1"/>
</dbReference>
<dbReference type="GO" id="GO:0009116">
    <property type="term" value="P:nucleoside metabolic process"/>
    <property type="evidence" value="ECO:0007669"/>
    <property type="project" value="InterPro"/>
</dbReference>
<protein>
    <submittedName>
        <fullName evidence="1">Kinesin light chain</fullName>
    </submittedName>
</protein>
<comment type="caution">
    <text evidence="1">The sequence shown here is derived from an EMBL/GenBank/DDBJ whole genome shotgun (WGS) entry which is preliminary data.</text>
</comment>
<gene>
    <name evidence="1" type="ORF">DDE83_005330</name>
</gene>
<dbReference type="InterPro" id="IPR035994">
    <property type="entry name" value="Nucleoside_phosphorylase_sf"/>
</dbReference>
<organism evidence="1 2">
    <name type="scientific">Stemphylium lycopersici</name>
    <name type="common">Tomato gray leaf spot disease fungus</name>
    <name type="synonym">Thyrospora lycopersici</name>
    <dbReference type="NCBI Taxonomy" id="183478"/>
    <lineage>
        <taxon>Eukaryota</taxon>
        <taxon>Fungi</taxon>
        <taxon>Dikarya</taxon>
        <taxon>Ascomycota</taxon>
        <taxon>Pezizomycotina</taxon>
        <taxon>Dothideomycetes</taxon>
        <taxon>Pleosporomycetidae</taxon>
        <taxon>Pleosporales</taxon>
        <taxon>Pleosporineae</taxon>
        <taxon>Pleosporaceae</taxon>
        <taxon>Stemphylium</taxon>
    </lineage>
</organism>
<dbReference type="STRING" id="183478.A0A364N201"/>
<dbReference type="GO" id="GO:0003824">
    <property type="term" value="F:catalytic activity"/>
    <property type="evidence" value="ECO:0007669"/>
    <property type="project" value="InterPro"/>
</dbReference>
<dbReference type="Gene3D" id="3.40.50.1580">
    <property type="entry name" value="Nucleoside phosphorylase domain"/>
    <property type="match status" value="1"/>
</dbReference>
<dbReference type="InterPro" id="IPR053137">
    <property type="entry name" value="NLR-like"/>
</dbReference>
<accession>A0A364N201</accession>
<dbReference type="PANTHER" id="PTHR46082:SF11">
    <property type="entry name" value="AAA+ ATPASE DOMAIN-CONTAINING PROTEIN-RELATED"/>
    <property type="match status" value="1"/>
</dbReference>
<dbReference type="OrthoDB" id="1577640at2759"/>